<accession>A0A0W0F124</accession>
<name>A0A0W0F124_MONRR</name>
<protein>
    <submittedName>
        <fullName evidence="1">Uncharacterized protein</fullName>
    </submittedName>
</protein>
<organism evidence="1 2">
    <name type="scientific">Moniliophthora roreri</name>
    <name type="common">Frosty pod rot fungus</name>
    <name type="synonym">Monilia roreri</name>
    <dbReference type="NCBI Taxonomy" id="221103"/>
    <lineage>
        <taxon>Eukaryota</taxon>
        <taxon>Fungi</taxon>
        <taxon>Dikarya</taxon>
        <taxon>Basidiomycota</taxon>
        <taxon>Agaricomycotina</taxon>
        <taxon>Agaricomycetes</taxon>
        <taxon>Agaricomycetidae</taxon>
        <taxon>Agaricales</taxon>
        <taxon>Marasmiineae</taxon>
        <taxon>Marasmiaceae</taxon>
        <taxon>Moniliophthora</taxon>
    </lineage>
</organism>
<evidence type="ECO:0000313" key="2">
    <source>
        <dbReference type="Proteomes" id="UP000054988"/>
    </source>
</evidence>
<comment type="caution">
    <text evidence="1">The sequence shown here is derived from an EMBL/GenBank/DDBJ whole genome shotgun (WGS) entry which is preliminary data.</text>
</comment>
<evidence type="ECO:0000313" key="1">
    <source>
        <dbReference type="EMBL" id="KTB29999.1"/>
    </source>
</evidence>
<dbReference type="EMBL" id="LATX01002401">
    <property type="protein sequence ID" value="KTB29999.1"/>
    <property type="molecule type" value="Genomic_DNA"/>
</dbReference>
<proteinExistence type="predicted"/>
<reference evidence="1 2" key="1">
    <citation type="submission" date="2015-12" db="EMBL/GenBank/DDBJ databases">
        <title>Draft genome sequence of Moniliophthora roreri, the causal agent of frosty pod rot of cacao.</title>
        <authorList>
            <person name="Aime M.C."/>
            <person name="Diaz-Valderrama J.R."/>
            <person name="Kijpornyongpan T."/>
            <person name="Phillips-Mora W."/>
        </authorList>
    </citation>
    <scope>NUCLEOTIDE SEQUENCE [LARGE SCALE GENOMIC DNA]</scope>
    <source>
        <strain evidence="1 2">MCA 2952</strain>
    </source>
</reference>
<gene>
    <name evidence="1" type="ORF">WG66_17421</name>
</gene>
<sequence length="25" mass="2632">MLNWNLLVLGMLCIASGSLQPSALS</sequence>
<dbReference type="Proteomes" id="UP000054988">
    <property type="component" value="Unassembled WGS sequence"/>
</dbReference>
<dbReference type="AlphaFoldDB" id="A0A0W0F124"/>